<dbReference type="GO" id="GO:0006606">
    <property type="term" value="P:protein import into nucleus"/>
    <property type="evidence" value="ECO:0007669"/>
    <property type="project" value="TreeGrafter"/>
</dbReference>
<evidence type="ECO:0000313" key="4">
    <source>
        <dbReference type="Proteomes" id="UP000663860"/>
    </source>
</evidence>
<organism evidence="3 4">
    <name type="scientific">Adineta steineri</name>
    <dbReference type="NCBI Taxonomy" id="433720"/>
    <lineage>
        <taxon>Eukaryota</taxon>
        <taxon>Metazoa</taxon>
        <taxon>Spiralia</taxon>
        <taxon>Gnathifera</taxon>
        <taxon>Rotifera</taxon>
        <taxon>Eurotatoria</taxon>
        <taxon>Bdelloidea</taxon>
        <taxon>Adinetida</taxon>
        <taxon>Adinetidae</taxon>
        <taxon>Adineta</taxon>
    </lineage>
</organism>
<dbReference type="GO" id="GO:0006611">
    <property type="term" value="P:protein export from nucleus"/>
    <property type="evidence" value="ECO:0007669"/>
    <property type="project" value="TreeGrafter"/>
</dbReference>
<evidence type="ECO:0000259" key="2">
    <source>
        <dbReference type="Pfam" id="PF08506"/>
    </source>
</evidence>
<dbReference type="PANTHER" id="PTHR10997:SF8">
    <property type="entry name" value="EXPORTIN-2"/>
    <property type="match status" value="1"/>
</dbReference>
<dbReference type="PANTHER" id="PTHR10997">
    <property type="entry name" value="IMPORTIN-7, 8, 11"/>
    <property type="match status" value="1"/>
</dbReference>
<reference evidence="3" key="1">
    <citation type="submission" date="2021-02" db="EMBL/GenBank/DDBJ databases">
        <authorList>
            <person name="Nowell W R."/>
        </authorList>
    </citation>
    <scope>NUCLEOTIDE SEQUENCE</scope>
</reference>
<dbReference type="InterPro" id="IPR005043">
    <property type="entry name" value="XPO2_C"/>
</dbReference>
<dbReference type="InterPro" id="IPR016024">
    <property type="entry name" value="ARM-type_fold"/>
</dbReference>
<dbReference type="EMBL" id="CAJNOE010000033">
    <property type="protein sequence ID" value="CAF0775395.1"/>
    <property type="molecule type" value="Genomic_DNA"/>
</dbReference>
<dbReference type="GO" id="GO:0005829">
    <property type="term" value="C:cytosol"/>
    <property type="evidence" value="ECO:0007669"/>
    <property type="project" value="TreeGrafter"/>
</dbReference>
<dbReference type="Proteomes" id="UP000663860">
    <property type="component" value="Unassembled WGS sequence"/>
</dbReference>
<dbReference type="AlphaFoldDB" id="A0A813R0Z0"/>
<dbReference type="SUPFAM" id="SSF48371">
    <property type="entry name" value="ARM repeat"/>
    <property type="match status" value="1"/>
</dbReference>
<dbReference type="Pfam" id="PF08506">
    <property type="entry name" value="Cse1"/>
    <property type="match status" value="1"/>
</dbReference>
<dbReference type="GO" id="GO:0005049">
    <property type="term" value="F:nuclear export signal receptor activity"/>
    <property type="evidence" value="ECO:0007669"/>
    <property type="project" value="TreeGrafter"/>
</dbReference>
<gene>
    <name evidence="3" type="ORF">IZO911_LOCUS5523</name>
</gene>
<dbReference type="Pfam" id="PF03378">
    <property type="entry name" value="CAS_CSE1"/>
    <property type="match status" value="1"/>
</dbReference>
<proteinExistence type="predicted"/>
<dbReference type="InterPro" id="IPR013713">
    <property type="entry name" value="XPO2_central"/>
</dbReference>
<dbReference type="InterPro" id="IPR011989">
    <property type="entry name" value="ARM-like"/>
</dbReference>
<evidence type="ECO:0000313" key="3">
    <source>
        <dbReference type="EMBL" id="CAF0775395.1"/>
    </source>
</evidence>
<dbReference type="Gene3D" id="1.25.10.10">
    <property type="entry name" value="Leucine-rich Repeat Variant"/>
    <property type="match status" value="1"/>
</dbReference>
<sequence>MRFLSTLAARSHHCSMFEGGDTLKIVCEQVILPNLFLRESDVEEFEDNPEEYIRKDIEKSDSATRRRAACDFLQALCIFFESQVVGIYSQYIDVMQKEYLQNPIQNWSKKDTCIFLVLALASKGETQKFGITKTSSFISIPAFYSNSIFPELQSPDVNSLPLIKADCLKFLIHVRNQLERDALVKSLPECARYLSSSNIVVQTYAAHAIERLLLVRHSADHKHTAITKNDLIPHAQSMFDNLFRILTSEKSYENEYVMRAVMRLSSALQDGVLPYLNQLMDKLVLILRRSSRNPNKPNFNHYLFETITVLIRTSVTQNPGVLSQFEQVLFPVFTPIFADDIAEFVPYVLQILGFLLESHRLGSIPLPDAYRILFQSILTPAFWDRSGNIPALSRLLQAYIEKAAETIVLEKITTVLGIFQRLVSQSKVHDHEGFSILNSLIVHLPRIHLDNYLKDIFVVIFTRLTKAKTQKLIKCIIIFFCYFIVKYGAQELITQVDIIQTNMFQMVVERLFLPELAKIDENDKKLCAIGVTHLLCDPLPMISGVYFTNLWLPLLQSLLQLFESSNELQTMSAAERKKQLQDEAEEELLIGLDDTPAFSCLAFAKKPHTDIFGNSIPDARIHLAKCLQTLTASHPDQFLSIMKNGLSTEHLSHIQKYCSLANVTLI</sequence>
<dbReference type="GO" id="GO:0031267">
    <property type="term" value="F:small GTPase binding"/>
    <property type="evidence" value="ECO:0007669"/>
    <property type="project" value="InterPro"/>
</dbReference>
<feature type="domain" description="Exportin-2 C-terminal" evidence="1">
    <location>
        <begin position="210"/>
        <end position="657"/>
    </location>
</feature>
<feature type="domain" description="Exportin-2 central" evidence="2">
    <location>
        <begin position="1"/>
        <end position="209"/>
    </location>
</feature>
<protein>
    <recommendedName>
        <fullName evidence="5">Exportin-2</fullName>
    </recommendedName>
</protein>
<evidence type="ECO:0000259" key="1">
    <source>
        <dbReference type="Pfam" id="PF03378"/>
    </source>
</evidence>
<accession>A0A813R0Z0</accession>
<name>A0A813R0Z0_9BILA</name>
<dbReference type="GO" id="GO:0005635">
    <property type="term" value="C:nuclear envelope"/>
    <property type="evidence" value="ECO:0007669"/>
    <property type="project" value="TreeGrafter"/>
</dbReference>
<evidence type="ECO:0008006" key="5">
    <source>
        <dbReference type="Google" id="ProtNLM"/>
    </source>
</evidence>
<comment type="caution">
    <text evidence="3">The sequence shown here is derived from an EMBL/GenBank/DDBJ whole genome shotgun (WGS) entry which is preliminary data.</text>
</comment>